<dbReference type="Pfam" id="PF03237">
    <property type="entry name" value="Terminase_6N"/>
    <property type="match status" value="1"/>
</dbReference>
<dbReference type="InterPro" id="IPR027417">
    <property type="entry name" value="P-loop_NTPase"/>
</dbReference>
<evidence type="ECO:0000313" key="1">
    <source>
        <dbReference type="EMBL" id="UNM95678.1"/>
    </source>
</evidence>
<dbReference type="InterPro" id="IPR012036">
    <property type="entry name" value="Phage_Mu_Gp28"/>
</dbReference>
<reference evidence="1 2" key="1">
    <citation type="submission" date="2022-03" db="EMBL/GenBank/DDBJ databases">
        <title>Ignatzschineria rhizosphaerae HR5S32.</title>
        <authorList>
            <person name="Sun J.Q."/>
            <person name="Feng J.Y."/>
        </authorList>
    </citation>
    <scope>NUCLEOTIDE SEQUENCE [LARGE SCALE GENOMIC DNA]</scope>
    <source>
        <strain evidence="1 2">HR5S32</strain>
    </source>
</reference>
<organism evidence="1 2">
    <name type="scientific">Ignatzschineria rhizosphaerae</name>
    <dbReference type="NCBI Taxonomy" id="2923279"/>
    <lineage>
        <taxon>Bacteria</taxon>
        <taxon>Pseudomonadati</taxon>
        <taxon>Pseudomonadota</taxon>
        <taxon>Gammaproteobacteria</taxon>
        <taxon>Cardiobacteriales</taxon>
        <taxon>Ignatzschineriaceae</taxon>
        <taxon>Ignatzschineria</taxon>
    </lineage>
</organism>
<dbReference type="Gene3D" id="3.40.50.300">
    <property type="entry name" value="P-loop containing nucleotide triphosphate hydrolases"/>
    <property type="match status" value="1"/>
</dbReference>
<sequence>MEAQENRQYRLAKIFEEKQYDVPEYDPKDILLYHQRQWLADESFIKYGAKGRRTGLTWAEGADAVLRTALSKKDGGMDYFYVGSDKDMAREFIDACADWANAFAKAVKWMDSTEGAEVDQDGDYFEDKDGNKILKFTITFESGFKIHALSSNPKNFRGRQGNVCIDEAAFHDQFEEVLKAALALRMWGGRIRVISSHDGITTKFYEITEEIKKGIRKNESLHIIPASYAVACGLYKRICEATNQAWSQEAEDKWFEELFDSAATEDDALEEYEAIPKASSGASIDLYLIMQAARKEHVVRRITAPNDFMKLTEEARVKTINEWLVEVVEPLMKLLLSENERHGFGMDFARKGDLSAITLTAVAQDTKRKQRIVLELKNMPFNQQQEIVRFVGKRVPRLIGMAIDSTGNGASIGEQASIDFGSEMVEQVHLTDKYYNEWMPKYIGAFDAGGIEIPMDDDIEQDHRKIVNIKGVNKIQKGTETSIRGGKRHGDAAVSGFLSYRATLMEGGVIEFTPLTASYENDGIHEIRDRGCW</sequence>
<proteinExistence type="predicted"/>
<keyword evidence="2" id="KW-1185">Reference proteome</keyword>
<evidence type="ECO:0000313" key="2">
    <source>
        <dbReference type="Proteomes" id="UP000829542"/>
    </source>
</evidence>
<dbReference type="Gene3D" id="3.30.420.240">
    <property type="match status" value="1"/>
</dbReference>
<protein>
    <recommendedName>
        <fullName evidence="3">Terminase</fullName>
    </recommendedName>
</protein>
<dbReference type="Proteomes" id="UP000829542">
    <property type="component" value="Chromosome"/>
</dbReference>
<dbReference type="RefSeq" id="WP_242148159.1">
    <property type="nucleotide sequence ID" value="NZ_CP093379.1"/>
</dbReference>
<name>A0ABY3WYH9_9GAMM</name>
<accession>A0ABY3WYH9</accession>
<dbReference type="EMBL" id="CP093379">
    <property type="protein sequence ID" value="UNM95678.1"/>
    <property type="molecule type" value="Genomic_DNA"/>
</dbReference>
<dbReference type="PIRSF" id="PIRSF007056">
    <property type="entry name" value="UCP007056"/>
    <property type="match status" value="1"/>
</dbReference>
<gene>
    <name evidence="1" type="ORF">MMG00_10700</name>
</gene>
<evidence type="ECO:0008006" key="3">
    <source>
        <dbReference type="Google" id="ProtNLM"/>
    </source>
</evidence>